<dbReference type="InterPro" id="IPR041700">
    <property type="entry name" value="OMP_b-brl_3"/>
</dbReference>
<dbReference type="Pfam" id="PF14905">
    <property type="entry name" value="OMP_b-brl_3"/>
    <property type="match status" value="1"/>
</dbReference>
<accession>A0A1T5AGD8</accession>
<dbReference type="Gene3D" id="2.60.40.1120">
    <property type="entry name" value="Carboxypeptidase-like, regulatory domain"/>
    <property type="match status" value="1"/>
</dbReference>
<dbReference type="Proteomes" id="UP000190852">
    <property type="component" value="Unassembled WGS sequence"/>
</dbReference>
<dbReference type="AlphaFoldDB" id="A0A1T5AGD8"/>
<dbReference type="EMBL" id="FUYQ01000003">
    <property type="protein sequence ID" value="SKB33889.1"/>
    <property type="molecule type" value="Genomic_DNA"/>
</dbReference>
<organism evidence="2 3">
    <name type="scientific">Parabacteroides chartae</name>
    <dbReference type="NCBI Taxonomy" id="1037355"/>
    <lineage>
        <taxon>Bacteria</taxon>
        <taxon>Pseudomonadati</taxon>
        <taxon>Bacteroidota</taxon>
        <taxon>Bacteroidia</taxon>
        <taxon>Bacteroidales</taxon>
        <taxon>Tannerellaceae</taxon>
        <taxon>Parabacteroides</taxon>
    </lineage>
</organism>
<keyword evidence="3" id="KW-1185">Reference proteome</keyword>
<reference evidence="3" key="1">
    <citation type="submission" date="2017-02" db="EMBL/GenBank/DDBJ databases">
        <authorList>
            <person name="Varghese N."/>
            <person name="Submissions S."/>
        </authorList>
    </citation>
    <scope>NUCLEOTIDE SEQUENCE [LARGE SCALE GENOMIC DNA]</scope>
    <source>
        <strain evidence="3">DSM 24967</strain>
    </source>
</reference>
<proteinExistence type="predicted"/>
<dbReference type="InterPro" id="IPR008969">
    <property type="entry name" value="CarboxyPept-like_regulatory"/>
</dbReference>
<dbReference type="Pfam" id="PF13620">
    <property type="entry name" value="CarboxypepD_reg"/>
    <property type="match status" value="1"/>
</dbReference>
<feature type="domain" description="Outer membrane protein beta-barrel" evidence="1">
    <location>
        <begin position="373"/>
        <end position="745"/>
    </location>
</feature>
<dbReference type="SUPFAM" id="SSF56935">
    <property type="entry name" value="Porins"/>
    <property type="match status" value="1"/>
</dbReference>
<gene>
    <name evidence="2" type="ORF">SAMN05660349_00688</name>
</gene>
<sequence>MKLQRLILFVLVLHSTLYIWADSNVMYSIEGSLHDTSGQSINYATVTLLSTIDSTYIGGSITNEDGKFRINSISSGRYTLQITHLLFKRKHVDVVIKDNMTLSPIVLEDNINELGAVIVTANAIQHKPDRYIVSLQGNPIVKGNNTTEVLGLMPGITNERGVLKLNGRDVSQIYIDGRKLRDRKELDAIQADNIDKIEIIYLSGSEEDAGSTGGIIDIKLKKLVNGGYYGSVSGGYALLLNEGHYSDNINASVNYAYKRLSVYNYLSYNDFKQTDTYEISSIYKQLEQNITMRTQERGWKQSFSDRLSLSYELNKMHCIGINGRLSIADATPIQHSSSIVKNSNETAMNSTGSDINNDTKNRQYQLALNYNWQIDSKGSNFKLIADYLNFSNQIQQNSIYRYGINTESETNKYSKNDIDNKTDMYEVDARFAIMIGKKGQLDFGANYSLNKSDQQLDYQHLINNAWIADTDLCDNYMLEGIKYAGYMSYSSAIGKKIKYKAGYRIQQNKISYHSIKIYETNSRSYFGFYPSLSLMYNINPQDGTYINLNYQRDMDPIPYNAITPVIVYNNENSYTKGNVNIKPVNFHIIMLGTAYKSKWNLNYLFVSGNDLLYYKTFVDEKNPLVTYTMPVNNGRMYGHSFATDRTFKISQWWSIKGNLRLEWMRYKGLEINTAAWKPYVLLTNTFNTLSGWGGNLTAYLEPTYKSQERTYKAVYGLYGKVYKYLLKEKLLASLNFTALARNRQIIIDTPDVLSKKRYLTSQTGISIGITYNFNGGKKVTTKQVQSIQKYYEYKDK</sequence>
<evidence type="ECO:0000259" key="1">
    <source>
        <dbReference type="Pfam" id="PF14905"/>
    </source>
</evidence>
<name>A0A1T5AGD8_9BACT</name>
<evidence type="ECO:0000313" key="3">
    <source>
        <dbReference type="Proteomes" id="UP000190852"/>
    </source>
</evidence>
<keyword evidence="2" id="KW-0675">Receptor</keyword>
<protein>
    <submittedName>
        <fullName evidence="2">Outer membrane receptor proteins, mostly Fe transport</fullName>
    </submittedName>
</protein>
<dbReference type="SUPFAM" id="SSF49464">
    <property type="entry name" value="Carboxypeptidase regulatory domain-like"/>
    <property type="match status" value="1"/>
</dbReference>
<dbReference type="RefSeq" id="WP_079682389.1">
    <property type="nucleotide sequence ID" value="NZ_FUYQ01000003.1"/>
</dbReference>
<evidence type="ECO:0000313" key="2">
    <source>
        <dbReference type="EMBL" id="SKB33889.1"/>
    </source>
</evidence>